<evidence type="ECO:0000313" key="1">
    <source>
        <dbReference type="EMBL" id="GAA3727043.1"/>
    </source>
</evidence>
<sequence length="335" mass="33883">MSAALAPLIGARCRAWRGRVLSRFSCGAARRTVRRHGAIATAAAVPAWRARPVRQGASGSAVAAVVARLTYTALTRSGPQQAVGETVVVPGEPAEKWLRYNFRGRQVTLLAGPAVATGLCVAVATAPGLPHRLRAAAVTAAIGAGAFGAYDDVSGSAGARGFTGHLRALRQGEVTTGAVKSAGIGVTGLAAAALLRHRATGVDIVLDGLLIAGSANVLNLFDLRPGRAAKVVLLAGPPALADAEAAAVAGPLLGSAVALLPEEFGERAMLGDAGANALGAVLGVTAAARLSRRARMGAVATIAVLTAASERVSLSRLIRATPPLRRLDELGRRPE</sequence>
<proteinExistence type="predicted"/>
<dbReference type="Proteomes" id="UP001500908">
    <property type="component" value="Unassembled WGS sequence"/>
</dbReference>
<gene>
    <name evidence="1" type="ORF">GCM10022402_04620</name>
</gene>
<accession>A0ABP7EX83</accession>
<evidence type="ECO:0008006" key="3">
    <source>
        <dbReference type="Google" id="ProtNLM"/>
    </source>
</evidence>
<keyword evidence="2" id="KW-1185">Reference proteome</keyword>
<evidence type="ECO:0000313" key="2">
    <source>
        <dbReference type="Proteomes" id="UP001500908"/>
    </source>
</evidence>
<comment type="caution">
    <text evidence="1">The sequence shown here is derived from an EMBL/GenBank/DDBJ whole genome shotgun (WGS) entry which is preliminary data.</text>
</comment>
<organism evidence="1 2">
    <name type="scientific">Salinactinospora qingdaonensis</name>
    <dbReference type="NCBI Taxonomy" id="702744"/>
    <lineage>
        <taxon>Bacteria</taxon>
        <taxon>Bacillati</taxon>
        <taxon>Actinomycetota</taxon>
        <taxon>Actinomycetes</taxon>
        <taxon>Streptosporangiales</taxon>
        <taxon>Nocardiopsidaceae</taxon>
        <taxon>Salinactinospora</taxon>
    </lineage>
</organism>
<dbReference type="EMBL" id="BAABDD010000002">
    <property type="protein sequence ID" value="GAA3727043.1"/>
    <property type="molecule type" value="Genomic_DNA"/>
</dbReference>
<reference evidence="2" key="1">
    <citation type="journal article" date="2019" name="Int. J. Syst. Evol. Microbiol.">
        <title>The Global Catalogue of Microorganisms (GCM) 10K type strain sequencing project: providing services to taxonomists for standard genome sequencing and annotation.</title>
        <authorList>
            <consortium name="The Broad Institute Genomics Platform"/>
            <consortium name="The Broad Institute Genome Sequencing Center for Infectious Disease"/>
            <person name="Wu L."/>
            <person name="Ma J."/>
        </authorList>
    </citation>
    <scope>NUCLEOTIDE SEQUENCE [LARGE SCALE GENOMIC DNA]</scope>
    <source>
        <strain evidence="2">JCM 17137</strain>
    </source>
</reference>
<name>A0ABP7EX83_9ACTN</name>
<protein>
    <recommendedName>
        <fullName evidence="3">UDP-N-acetylmuramyl pentapeptide phosphotransferase/UDP-N-acetylglucosamine-1-phosphate transferase</fullName>
    </recommendedName>
</protein>